<evidence type="ECO:0000313" key="2">
    <source>
        <dbReference type="Proteomes" id="UP001150581"/>
    </source>
</evidence>
<organism evidence="1 2">
    <name type="scientific">Kickxella alabastrina</name>
    <dbReference type="NCBI Taxonomy" id="61397"/>
    <lineage>
        <taxon>Eukaryota</taxon>
        <taxon>Fungi</taxon>
        <taxon>Fungi incertae sedis</taxon>
        <taxon>Zoopagomycota</taxon>
        <taxon>Kickxellomycotina</taxon>
        <taxon>Kickxellomycetes</taxon>
        <taxon>Kickxellales</taxon>
        <taxon>Kickxellaceae</taxon>
        <taxon>Kickxella</taxon>
    </lineage>
</organism>
<gene>
    <name evidence="1" type="ORF">LPJ66_009224</name>
</gene>
<sequence>MSAFPSTIIRFIPPTVIKDDAEYDKVFAEYYNSGSKPVYRIEYYYPFDPMAINGEPNQYFVNVTELDMCIVLLATQPNFIQYKVNNTNGQYCRKRYEIDTDSGVLFFRNNVLVSYMPGFNFDNFRDNICDFIINGSEFNSARAVVPMSIIFFYNHNVVTFNNFVSNMATLSTCAIENNVDKLYYFRTADVSELATKLHLVLNMGVLFFRNGRLLEYMDDYDKAEFQRIIKLPLTHEFMKEPVTEEMKEIKSLKRASNNKNNAYQQRANNMEEMIRVQREAAEAAEAAEAVEKAEKERLAQANAGLIVSVQNSANHDITYHADGSITINPKKDKPVLNTNTSTDVNNMDGCCIVL</sequence>
<proteinExistence type="predicted"/>
<reference evidence="1" key="1">
    <citation type="submission" date="2022-07" db="EMBL/GenBank/DDBJ databases">
        <title>Phylogenomic reconstructions and comparative analyses of Kickxellomycotina fungi.</title>
        <authorList>
            <person name="Reynolds N.K."/>
            <person name="Stajich J.E."/>
            <person name="Barry K."/>
            <person name="Grigoriev I.V."/>
            <person name="Crous P."/>
            <person name="Smith M.E."/>
        </authorList>
    </citation>
    <scope>NUCLEOTIDE SEQUENCE</scope>
    <source>
        <strain evidence="1">Benny 63K</strain>
    </source>
</reference>
<accession>A0ACC1I6E3</accession>
<evidence type="ECO:0000313" key="1">
    <source>
        <dbReference type="EMBL" id="KAJ1887232.1"/>
    </source>
</evidence>
<name>A0ACC1I6E3_9FUNG</name>
<dbReference type="EMBL" id="JANBPG010002048">
    <property type="protein sequence ID" value="KAJ1887232.1"/>
    <property type="molecule type" value="Genomic_DNA"/>
</dbReference>
<dbReference type="Proteomes" id="UP001150581">
    <property type="component" value="Unassembled WGS sequence"/>
</dbReference>
<protein>
    <submittedName>
        <fullName evidence="1">Uncharacterized protein</fullName>
    </submittedName>
</protein>
<keyword evidence="2" id="KW-1185">Reference proteome</keyword>
<comment type="caution">
    <text evidence="1">The sequence shown here is derived from an EMBL/GenBank/DDBJ whole genome shotgun (WGS) entry which is preliminary data.</text>
</comment>